<evidence type="ECO:0000313" key="2">
    <source>
        <dbReference type="EMBL" id="QIP38009.1"/>
    </source>
</evidence>
<dbReference type="Proteomes" id="UP000502345">
    <property type="component" value="Chromosome"/>
</dbReference>
<keyword evidence="1" id="KW-1133">Transmembrane helix</keyword>
<keyword evidence="1" id="KW-0812">Transmembrane</keyword>
<sequence length="69" mass="6760">MYRDSYYSPNVEVPMVAIPAGVSGVVALGVIIGDGATRAAASIPTTVVGVVGLVILGALALAVCANSSN</sequence>
<reference evidence="2 3" key="1">
    <citation type="submission" date="2020-03" db="EMBL/GenBank/DDBJ databases">
        <title>Screen low temperature-resistant strains for efficient degradation of petroleum hydrocarbons under the low temperature.</title>
        <authorList>
            <person name="Wang Y."/>
            <person name="Chen J."/>
        </authorList>
    </citation>
    <scope>NUCLEOTIDE SEQUENCE [LARGE SCALE GENOMIC DNA]</scope>
    <source>
        <strain evidence="2 3">KB1</strain>
    </source>
</reference>
<feature type="transmembrane region" description="Helical" evidence="1">
    <location>
        <begin position="39"/>
        <end position="65"/>
    </location>
</feature>
<organism evidence="2 3">
    <name type="scientific">Rhodococcus erythropolis</name>
    <name type="common">Arthrobacter picolinophilus</name>
    <dbReference type="NCBI Taxonomy" id="1833"/>
    <lineage>
        <taxon>Bacteria</taxon>
        <taxon>Bacillati</taxon>
        <taxon>Actinomycetota</taxon>
        <taxon>Actinomycetes</taxon>
        <taxon>Mycobacteriales</taxon>
        <taxon>Nocardiaceae</taxon>
        <taxon>Rhodococcus</taxon>
        <taxon>Rhodococcus erythropolis group</taxon>
    </lineage>
</organism>
<proteinExistence type="predicted"/>
<accession>A0A6G9CMC4</accession>
<gene>
    <name evidence="2" type="ORF">G9444_0765</name>
</gene>
<name>A0A6G9CMC4_RHOER</name>
<keyword evidence="1" id="KW-0472">Membrane</keyword>
<evidence type="ECO:0000256" key="1">
    <source>
        <dbReference type="SAM" id="Phobius"/>
    </source>
</evidence>
<dbReference type="EMBL" id="CP050124">
    <property type="protein sequence ID" value="QIP38009.1"/>
    <property type="molecule type" value="Genomic_DNA"/>
</dbReference>
<dbReference type="AlphaFoldDB" id="A0A6G9CMC4"/>
<protein>
    <submittedName>
        <fullName evidence="2">Uncharacterized protein</fullName>
    </submittedName>
</protein>
<evidence type="ECO:0000313" key="3">
    <source>
        <dbReference type="Proteomes" id="UP000502345"/>
    </source>
</evidence>
<feature type="transmembrane region" description="Helical" evidence="1">
    <location>
        <begin position="12"/>
        <end position="33"/>
    </location>
</feature>